<evidence type="ECO:0000256" key="1">
    <source>
        <dbReference type="SAM" id="Phobius"/>
    </source>
</evidence>
<feature type="transmembrane region" description="Helical" evidence="1">
    <location>
        <begin position="122"/>
        <end position="144"/>
    </location>
</feature>
<keyword evidence="1" id="KW-0812">Transmembrane</keyword>
<reference evidence="2 3" key="1">
    <citation type="journal article" date="2012" name="PLoS ONE">
        <title>Functional divergence in the genus oenococcus as predicted by genome sequencing of the newly-described species, Oenococcus kitaharae.</title>
        <authorList>
            <person name="Borneman A.R."/>
            <person name="McCarthy J.M."/>
            <person name="Chambers P.J."/>
            <person name="Bartowsky E.J."/>
        </authorList>
    </citation>
    <scope>NUCLEOTIDE SEQUENCE [LARGE SCALE GENOMIC DNA]</scope>
    <source>
        <strain evidence="3">DSM17330</strain>
    </source>
</reference>
<keyword evidence="3" id="KW-1185">Reference proteome</keyword>
<dbReference type="Pfam" id="PF12822">
    <property type="entry name" value="ECF_trnsprt"/>
    <property type="match status" value="1"/>
</dbReference>
<dbReference type="Gene3D" id="1.10.1760.20">
    <property type="match status" value="1"/>
</dbReference>
<accession>G9WG71</accession>
<gene>
    <name evidence="2" type="ORF">OKIT_1602</name>
</gene>
<evidence type="ECO:0000313" key="2">
    <source>
        <dbReference type="EMBL" id="EHN59679.1"/>
    </source>
</evidence>
<dbReference type="PATRIC" id="fig|1045004.4.peg.1573"/>
<sequence>MIRKTRAFKLAILALFIAFILIQNFVPLFGYIPIGPLSLTTIHITVIIAAIVLGPLPGGILGAVWGLLSLIRAFTAPTSPVEPLIFTNPLIAILPRILIAVAAAYLFIFLTKIRVKKAFAMMLAGLAGALTNTVLVLGMIYLFYRTPEVASAYGVANPSLIGGLLLTVIGTNGIPEAILAAIVTPVIALPLYNYIRKAD</sequence>
<dbReference type="InterPro" id="IPR024529">
    <property type="entry name" value="ECF_trnsprt_substrate-spec"/>
</dbReference>
<feature type="transmembrane region" description="Helical" evidence="1">
    <location>
        <begin position="177"/>
        <end position="195"/>
    </location>
</feature>
<feature type="transmembrane region" description="Helical" evidence="1">
    <location>
        <begin position="7"/>
        <end position="26"/>
    </location>
</feature>
<comment type="caution">
    <text evidence="2">The sequence shown here is derived from an EMBL/GenBank/DDBJ whole genome shotgun (WGS) entry which is preliminary data.</text>
</comment>
<proteinExistence type="predicted"/>
<evidence type="ECO:0000313" key="3">
    <source>
        <dbReference type="Proteomes" id="UP000004959"/>
    </source>
</evidence>
<dbReference type="AlphaFoldDB" id="G9WG71"/>
<dbReference type="Proteomes" id="UP000004959">
    <property type="component" value="Chromosome"/>
</dbReference>
<feature type="transmembrane region" description="Helical" evidence="1">
    <location>
        <begin position="150"/>
        <end position="170"/>
    </location>
</feature>
<dbReference type="eggNOG" id="COG4684">
    <property type="taxonomic scope" value="Bacteria"/>
</dbReference>
<keyword evidence="1" id="KW-1133">Transmembrane helix</keyword>
<dbReference type="HOGENOM" id="CLU_088550_0_0_9"/>
<feature type="transmembrane region" description="Helical" evidence="1">
    <location>
        <begin position="90"/>
        <end position="110"/>
    </location>
</feature>
<keyword evidence="1" id="KW-0472">Membrane</keyword>
<feature type="transmembrane region" description="Helical" evidence="1">
    <location>
        <begin position="60"/>
        <end position="78"/>
    </location>
</feature>
<name>G9WG71_9LACO</name>
<dbReference type="RefSeq" id="WP_007746732.1">
    <property type="nucleotide sequence ID" value="NZ_CM001398.1"/>
</dbReference>
<dbReference type="GO" id="GO:0022857">
    <property type="term" value="F:transmembrane transporter activity"/>
    <property type="evidence" value="ECO:0007669"/>
    <property type="project" value="InterPro"/>
</dbReference>
<dbReference type="STRING" id="336988.NT96_01660"/>
<protein>
    <submittedName>
        <fullName evidence="2">ECF transporter substrate-specific component</fullName>
    </submittedName>
</protein>
<organism evidence="2 3">
    <name type="scientific">Oenococcus kitaharae DSM 17330</name>
    <dbReference type="NCBI Taxonomy" id="1045004"/>
    <lineage>
        <taxon>Bacteria</taxon>
        <taxon>Bacillati</taxon>
        <taxon>Bacillota</taxon>
        <taxon>Bacilli</taxon>
        <taxon>Lactobacillales</taxon>
        <taxon>Lactobacillaceae</taxon>
        <taxon>Oenococcus</taxon>
    </lineage>
</organism>
<dbReference type="EMBL" id="AFVZ01000001">
    <property type="protein sequence ID" value="EHN59679.1"/>
    <property type="molecule type" value="Genomic_DNA"/>
</dbReference>